<protein>
    <submittedName>
        <fullName evidence="1">Uncharacterized protein</fullName>
    </submittedName>
</protein>
<sequence length="110" mass="12859">MLKWNPRITCNQSTCADLGVKQVVFCQPDKYQGTQQNVYRVHSSYNIHTYYVHCSGFHTIMGYKQGRKAAAWRSMGWACIRIDKCTTWNLRVVVRVFMDLVCDFQAVFTH</sequence>
<proteinExistence type="predicted"/>
<dbReference type="EMBL" id="HBGA01114928">
    <property type="protein sequence ID" value="CAD9031615.1"/>
    <property type="molecule type" value="Transcribed_RNA"/>
</dbReference>
<gene>
    <name evidence="1" type="ORF">EGYM00392_LOCUS42757</name>
</gene>
<accession>A0A7S1J4H5</accession>
<dbReference type="AlphaFoldDB" id="A0A7S1J4H5"/>
<reference evidence="1" key="1">
    <citation type="submission" date="2021-01" db="EMBL/GenBank/DDBJ databases">
        <authorList>
            <person name="Corre E."/>
            <person name="Pelletier E."/>
            <person name="Niang G."/>
            <person name="Scheremetjew M."/>
            <person name="Finn R."/>
            <person name="Kale V."/>
            <person name="Holt S."/>
            <person name="Cochrane G."/>
            <person name="Meng A."/>
            <person name="Brown T."/>
            <person name="Cohen L."/>
        </authorList>
    </citation>
    <scope>NUCLEOTIDE SEQUENCE</scope>
    <source>
        <strain evidence="1">NIES-381</strain>
    </source>
</reference>
<evidence type="ECO:0000313" key="1">
    <source>
        <dbReference type="EMBL" id="CAD9031615.1"/>
    </source>
</evidence>
<name>A0A7S1J4H5_9EUGL</name>
<organism evidence="1">
    <name type="scientific">Eutreptiella gymnastica</name>
    <dbReference type="NCBI Taxonomy" id="73025"/>
    <lineage>
        <taxon>Eukaryota</taxon>
        <taxon>Discoba</taxon>
        <taxon>Euglenozoa</taxon>
        <taxon>Euglenida</taxon>
        <taxon>Spirocuta</taxon>
        <taxon>Euglenophyceae</taxon>
        <taxon>Eutreptiales</taxon>
        <taxon>Eutreptiaceae</taxon>
        <taxon>Eutreptiella</taxon>
    </lineage>
</organism>